<keyword evidence="2" id="KW-1185">Reference proteome</keyword>
<protein>
    <submittedName>
        <fullName evidence="1">Uncharacterized protein</fullName>
    </submittedName>
</protein>
<name>A0A2P6PTB3_ROSCH</name>
<accession>A0A2P6PTB3</accession>
<dbReference type="EMBL" id="PDCK01000044">
    <property type="protein sequence ID" value="PRQ25179.1"/>
    <property type="molecule type" value="Genomic_DNA"/>
</dbReference>
<evidence type="ECO:0000313" key="1">
    <source>
        <dbReference type="EMBL" id="PRQ25179.1"/>
    </source>
</evidence>
<dbReference type="Proteomes" id="UP000238479">
    <property type="component" value="Chromosome 6"/>
</dbReference>
<comment type="caution">
    <text evidence="1">The sequence shown here is derived from an EMBL/GenBank/DDBJ whole genome shotgun (WGS) entry which is preliminary data.</text>
</comment>
<dbReference type="AlphaFoldDB" id="A0A2P6PTB3"/>
<proteinExistence type="predicted"/>
<dbReference type="Gramene" id="PRQ25179">
    <property type="protein sequence ID" value="PRQ25179"/>
    <property type="gene ID" value="RchiOBHm_Chr6g0280771"/>
</dbReference>
<organism evidence="1 2">
    <name type="scientific">Rosa chinensis</name>
    <name type="common">China rose</name>
    <dbReference type="NCBI Taxonomy" id="74649"/>
    <lineage>
        <taxon>Eukaryota</taxon>
        <taxon>Viridiplantae</taxon>
        <taxon>Streptophyta</taxon>
        <taxon>Embryophyta</taxon>
        <taxon>Tracheophyta</taxon>
        <taxon>Spermatophyta</taxon>
        <taxon>Magnoliopsida</taxon>
        <taxon>eudicotyledons</taxon>
        <taxon>Gunneridae</taxon>
        <taxon>Pentapetalae</taxon>
        <taxon>rosids</taxon>
        <taxon>fabids</taxon>
        <taxon>Rosales</taxon>
        <taxon>Rosaceae</taxon>
        <taxon>Rosoideae</taxon>
        <taxon>Rosoideae incertae sedis</taxon>
        <taxon>Rosa</taxon>
    </lineage>
</organism>
<gene>
    <name evidence="1" type="ORF">RchiOBHm_Chr6g0280771</name>
</gene>
<evidence type="ECO:0000313" key="2">
    <source>
        <dbReference type="Proteomes" id="UP000238479"/>
    </source>
</evidence>
<sequence length="69" mass="7969">MSYSVISISLFSSNLSHIQDPVDEEQQFKPCNFQLRRNETFQSKSPILIGKKKQVSNFMDSVVFISCCY</sequence>
<reference evidence="1 2" key="1">
    <citation type="journal article" date="2018" name="Nat. Genet.">
        <title>The Rosa genome provides new insights in the design of modern roses.</title>
        <authorList>
            <person name="Bendahmane M."/>
        </authorList>
    </citation>
    <scope>NUCLEOTIDE SEQUENCE [LARGE SCALE GENOMIC DNA]</scope>
    <source>
        <strain evidence="2">cv. Old Blush</strain>
    </source>
</reference>